<evidence type="ECO:0000313" key="12">
    <source>
        <dbReference type="EMBL" id="KAK7748733.1"/>
    </source>
</evidence>
<dbReference type="GO" id="GO:0005524">
    <property type="term" value="F:ATP binding"/>
    <property type="evidence" value="ECO:0007669"/>
    <property type="project" value="UniProtKB-KW"/>
</dbReference>
<comment type="caution">
    <text evidence="12">The sequence shown here is derived from an EMBL/GenBank/DDBJ whole genome shotgun (WGS) entry which is preliminary data.</text>
</comment>
<keyword evidence="6" id="KW-0067">ATP-binding</keyword>
<dbReference type="FunFam" id="3.40.50.10810:FF:000015">
    <property type="entry name" value="lymphoid-specific helicase isoform X1"/>
    <property type="match status" value="1"/>
</dbReference>
<evidence type="ECO:0000256" key="2">
    <source>
        <dbReference type="ARBA" id="ARBA00007025"/>
    </source>
</evidence>
<dbReference type="InterPro" id="IPR014001">
    <property type="entry name" value="Helicase_ATP-bd"/>
</dbReference>
<reference evidence="12 13" key="1">
    <citation type="journal article" date="2023" name="PLoS ONE">
        <title>Cytospora paraplurivora sp. nov. isolated from orchards with fruit tree decline syndrome in Ontario, Canada.</title>
        <authorList>
            <person name="Ilyukhin E."/>
            <person name="Nguyen H.D.T."/>
            <person name="Castle A.J."/>
            <person name="Ellouze W."/>
        </authorList>
    </citation>
    <scope>NUCLEOTIDE SEQUENCE [LARGE SCALE GENOMIC DNA]</scope>
    <source>
        <strain evidence="12 13">FDS-564</strain>
    </source>
</reference>
<dbReference type="InterPro" id="IPR000330">
    <property type="entry name" value="SNF2_N"/>
</dbReference>
<dbReference type="Proteomes" id="UP001320245">
    <property type="component" value="Unassembled WGS sequence"/>
</dbReference>
<feature type="region of interest" description="Disordered" evidence="9">
    <location>
        <begin position="1"/>
        <end position="52"/>
    </location>
</feature>
<dbReference type="InterPro" id="IPR049730">
    <property type="entry name" value="SNF2/RAD54-like_C"/>
</dbReference>
<dbReference type="CDD" id="cd18793">
    <property type="entry name" value="SF2_C_SNF"/>
    <property type="match status" value="1"/>
</dbReference>
<sequence>MPASSSSIVDDASSAQPADSSPASSPPTEDSPKLPVEPIVDKRLEAEEENARERNLVAERKRKASLRRKKKAITPAQREAKARELDDLLKQSTAFADILTKKTEVLGRVGVSMDGKALGEHDLQMAEQPKCLVGGTLRDYQLEGITWMYEVCLQGMSGILADEMGLGKTIQMIGIIGLLREQENYLGPHIIIAPLSTLSNWVNEFRKWAPTIPVVMYHGKPDERRLIRDTKFFPNLDKQGKPTERFPVVCTSYEMVIQDSAHLSRINWEFIIIDEGHRLKNAESRLFQEICKFRSATRFLITGTPLQNNLKELWSLLHFLMPLIFTDWEAFETWFDFTDLEDEDTTAEFINDATKHDLVKKIHAVLQPLLLRRVKAEVAEYLPPKREYVLYAPMTKAQTDLYNVIIDKKIDTRAYLETKVVERLTGATNTPSGSRKATPSQSSRSASASVKAERGKDSAAAQKDDPPANAFSLLMGQPRKSGRPAKNAVKPSVQVLKRKEPPTSKAAPAKAAKSSQNSTPSRSTRGRVRKAVLRSYKLDESDDDKLSDDEFEAKLAHRFADDDGQSNVPDTPESTEEAERAATLDLAKKEISRKKLDNELMQLRLVCNSPHNFYNAFPEAEDIDETIVTSSGKMLLLDRLLPALFERGHKVLIFSQFTTQLDILWDYCAELRGWQTCRISGSVSQKDREEQIEEFNTNSECKLFLLTTRAGGQGINLATADTVILFDSDWNPQQDLQAQDRCHRIGQTRPVIVFRLATKGTVEEELLMSADAKRRLEKIVIKKGSFRTMGQKKDMQEDIDKETLRSLLLKDGEVFKFSGDKAVLSDADLDTLCDRSEAAYARAAKGAGNADGYRVVETGANGLTGTTQS</sequence>
<dbReference type="Pfam" id="PF00176">
    <property type="entry name" value="SNF2-rel_dom"/>
    <property type="match status" value="1"/>
</dbReference>
<feature type="compositionally biased region" description="Low complexity" evidence="9">
    <location>
        <begin position="503"/>
        <end position="515"/>
    </location>
</feature>
<dbReference type="PANTHER" id="PTHR10799">
    <property type="entry name" value="SNF2/RAD54 HELICASE FAMILY"/>
    <property type="match status" value="1"/>
</dbReference>
<feature type="region of interest" description="Disordered" evidence="9">
    <location>
        <begin position="426"/>
        <end position="530"/>
    </location>
</feature>
<evidence type="ECO:0000256" key="8">
    <source>
        <dbReference type="ARBA" id="ARBA00023242"/>
    </source>
</evidence>
<evidence type="ECO:0000256" key="5">
    <source>
        <dbReference type="ARBA" id="ARBA00022806"/>
    </source>
</evidence>
<dbReference type="InterPro" id="IPR001650">
    <property type="entry name" value="Helicase_C-like"/>
</dbReference>
<dbReference type="SUPFAM" id="SSF52540">
    <property type="entry name" value="P-loop containing nucleoside triphosphate hydrolases"/>
    <property type="match status" value="2"/>
</dbReference>
<dbReference type="Gene3D" id="3.40.50.10810">
    <property type="entry name" value="Tandem AAA-ATPase domain"/>
    <property type="match status" value="1"/>
</dbReference>
<dbReference type="GO" id="GO:0005634">
    <property type="term" value="C:nucleus"/>
    <property type="evidence" value="ECO:0007669"/>
    <property type="project" value="UniProtKB-SubCell"/>
</dbReference>
<dbReference type="FunFam" id="3.40.50.300:FF:001315">
    <property type="entry name" value="SNF2 family helicase/ATPase PasG"/>
    <property type="match status" value="1"/>
</dbReference>
<proteinExistence type="inferred from homology"/>
<organism evidence="12 13">
    <name type="scientific">Cytospora paraplurivora</name>
    <dbReference type="NCBI Taxonomy" id="2898453"/>
    <lineage>
        <taxon>Eukaryota</taxon>
        <taxon>Fungi</taxon>
        <taxon>Dikarya</taxon>
        <taxon>Ascomycota</taxon>
        <taxon>Pezizomycotina</taxon>
        <taxon>Sordariomycetes</taxon>
        <taxon>Sordariomycetidae</taxon>
        <taxon>Diaporthales</taxon>
        <taxon>Cytosporaceae</taxon>
        <taxon>Cytospora</taxon>
    </lineage>
</organism>
<dbReference type="InterPro" id="IPR027417">
    <property type="entry name" value="P-loop_NTPase"/>
</dbReference>
<keyword evidence="4" id="KW-0378">Hydrolase</keyword>
<dbReference type="SMART" id="SM00490">
    <property type="entry name" value="HELICc"/>
    <property type="match status" value="1"/>
</dbReference>
<keyword evidence="13" id="KW-1185">Reference proteome</keyword>
<accession>A0AAN9UUK8</accession>
<keyword evidence="8" id="KW-0539">Nucleus</keyword>
<evidence type="ECO:0000313" key="13">
    <source>
        <dbReference type="Proteomes" id="UP001320245"/>
    </source>
</evidence>
<feature type="domain" description="Helicase C-terminal" evidence="11">
    <location>
        <begin position="636"/>
        <end position="800"/>
    </location>
</feature>
<dbReference type="GO" id="GO:0004386">
    <property type="term" value="F:helicase activity"/>
    <property type="evidence" value="ECO:0007669"/>
    <property type="project" value="UniProtKB-KW"/>
</dbReference>
<comment type="similarity">
    <text evidence="2">Belongs to the SNF2/RAD54 helicase family.</text>
</comment>
<evidence type="ECO:0000256" key="9">
    <source>
        <dbReference type="SAM" id="MobiDB-lite"/>
    </source>
</evidence>
<dbReference type="InterPro" id="IPR038718">
    <property type="entry name" value="SNF2-like_sf"/>
</dbReference>
<feature type="region of interest" description="Disordered" evidence="9">
    <location>
        <begin position="557"/>
        <end position="578"/>
    </location>
</feature>
<comment type="subcellular location">
    <subcellularLocation>
        <location evidence="1">Nucleus</location>
    </subcellularLocation>
</comment>
<dbReference type="PROSITE" id="PS51194">
    <property type="entry name" value="HELICASE_CTER"/>
    <property type="match status" value="1"/>
</dbReference>
<protein>
    <submittedName>
        <fullName evidence="12">ATPase</fullName>
    </submittedName>
</protein>
<dbReference type="EMBL" id="JAJSPL020000002">
    <property type="protein sequence ID" value="KAK7748733.1"/>
    <property type="molecule type" value="Genomic_DNA"/>
</dbReference>
<dbReference type="GO" id="GO:0016787">
    <property type="term" value="F:hydrolase activity"/>
    <property type="evidence" value="ECO:0007669"/>
    <property type="project" value="UniProtKB-KW"/>
</dbReference>
<evidence type="ECO:0000256" key="3">
    <source>
        <dbReference type="ARBA" id="ARBA00022741"/>
    </source>
</evidence>
<gene>
    <name evidence="12" type="primary">IRC5</name>
    <name evidence="12" type="ORF">SLS53_000756</name>
</gene>
<evidence type="ECO:0000256" key="7">
    <source>
        <dbReference type="ARBA" id="ARBA00023054"/>
    </source>
</evidence>
<dbReference type="PROSITE" id="PS51192">
    <property type="entry name" value="HELICASE_ATP_BIND_1"/>
    <property type="match status" value="1"/>
</dbReference>
<evidence type="ECO:0000256" key="4">
    <source>
        <dbReference type="ARBA" id="ARBA00022801"/>
    </source>
</evidence>
<feature type="compositionally biased region" description="Basic and acidic residues" evidence="9">
    <location>
        <begin position="39"/>
        <end position="52"/>
    </location>
</feature>
<dbReference type="AlphaFoldDB" id="A0AAN9UUK8"/>
<keyword evidence="7" id="KW-0175">Coiled coil</keyword>
<dbReference type="Pfam" id="PF00271">
    <property type="entry name" value="Helicase_C"/>
    <property type="match status" value="1"/>
</dbReference>
<evidence type="ECO:0000259" key="10">
    <source>
        <dbReference type="PROSITE" id="PS51192"/>
    </source>
</evidence>
<evidence type="ECO:0000259" key="11">
    <source>
        <dbReference type="PROSITE" id="PS51194"/>
    </source>
</evidence>
<feature type="region of interest" description="Disordered" evidence="9">
    <location>
        <begin position="60"/>
        <end position="79"/>
    </location>
</feature>
<evidence type="ECO:0000256" key="6">
    <source>
        <dbReference type="ARBA" id="ARBA00022840"/>
    </source>
</evidence>
<feature type="compositionally biased region" description="Low complexity" evidence="9">
    <location>
        <begin position="437"/>
        <end position="450"/>
    </location>
</feature>
<keyword evidence="5" id="KW-0347">Helicase</keyword>
<evidence type="ECO:0000256" key="1">
    <source>
        <dbReference type="ARBA" id="ARBA00004123"/>
    </source>
</evidence>
<feature type="domain" description="Helicase ATP-binding" evidence="10">
    <location>
        <begin position="149"/>
        <end position="323"/>
    </location>
</feature>
<feature type="compositionally biased region" description="Polar residues" evidence="9">
    <location>
        <begin position="426"/>
        <end position="435"/>
    </location>
</feature>
<keyword evidence="3" id="KW-0547">Nucleotide-binding</keyword>
<name>A0AAN9UUK8_9PEZI</name>
<feature type="compositionally biased region" description="Low complexity" evidence="9">
    <location>
        <begin position="1"/>
        <end position="28"/>
    </location>
</feature>
<dbReference type="Gene3D" id="3.40.50.300">
    <property type="entry name" value="P-loop containing nucleotide triphosphate hydrolases"/>
    <property type="match status" value="1"/>
</dbReference>
<feature type="compositionally biased region" description="Basic and acidic residues" evidence="9">
    <location>
        <begin position="451"/>
        <end position="466"/>
    </location>
</feature>
<dbReference type="SMART" id="SM00487">
    <property type="entry name" value="DEXDc"/>
    <property type="match status" value="1"/>
</dbReference>
<feature type="compositionally biased region" description="Basic residues" evidence="9">
    <location>
        <begin position="60"/>
        <end position="72"/>
    </location>
</feature>